<dbReference type="Proteomes" id="UP001516464">
    <property type="component" value="Unassembled WGS sequence"/>
</dbReference>
<sequence>MDDPNFQKLLNLNTSLNIKSIPHLQISIFEYKNLLINTDKIEIINSCIERLISLFITKPLIIKKTIIELFRSIDVKSDISGFKNDILNIFYSNDDELKQLTVELVDIFSNSFIRDDEILYEIIRNYDDKCIKCLSKLVQFSNQKFILDYITGKNEKNISHKVLQYVYCEKSIKYIESKGDYDLLISMSQKNPEVLVYIMNMNMDETYKKRFYNAHPFLQHNEEKCIYDCHVNKENKNTENYYKEWLLFKKYYKKHDWKRSSIILKKLCKLKDLKLEYHLMFKYILLLLDGDFDPEVELIFSLYNIENHPFIITMKKIFEKANKFN</sequence>
<evidence type="ECO:0000313" key="1">
    <source>
        <dbReference type="EMBL" id="KAF7683986.1"/>
    </source>
</evidence>
<comment type="caution">
    <text evidence="1">The sequence shown here is derived from an EMBL/GenBank/DDBJ whole genome shotgun (WGS) entry which is preliminary data.</text>
</comment>
<protein>
    <submittedName>
        <fullName evidence="1">Uncharacterized protein</fullName>
    </submittedName>
</protein>
<keyword evidence="2" id="KW-1185">Reference proteome</keyword>
<name>A0ABQ7I0P5_9MICR</name>
<accession>A0ABQ7I0P5</accession>
<gene>
    <name evidence="1" type="ORF">TCON_0812</name>
</gene>
<dbReference type="EMBL" id="SBIQ01000036">
    <property type="protein sequence ID" value="KAF7683986.1"/>
    <property type="molecule type" value="Genomic_DNA"/>
</dbReference>
<reference evidence="1 2" key="1">
    <citation type="submission" date="2019-01" db="EMBL/GenBank/DDBJ databases">
        <title>Genomes sequencing and comparative genomics of infectious freshwater microsporidia, Cucumispora dikerogammari and Thelohania contejeani.</title>
        <authorList>
            <person name="Cormier A."/>
            <person name="Giraud I."/>
            <person name="Wattier R."/>
            <person name="Teixeira M."/>
            <person name="Grandjean F."/>
            <person name="Rigaud T."/>
            <person name="Cordaux R."/>
        </authorList>
    </citation>
    <scope>NUCLEOTIDE SEQUENCE [LARGE SCALE GENOMIC DNA]</scope>
    <source>
        <strain evidence="1">T1</strain>
        <tissue evidence="1">Spores</tissue>
    </source>
</reference>
<evidence type="ECO:0000313" key="2">
    <source>
        <dbReference type="Proteomes" id="UP001516464"/>
    </source>
</evidence>
<organism evidence="1 2">
    <name type="scientific">Astathelohania contejeani</name>
    <dbReference type="NCBI Taxonomy" id="164912"/>
    <lineage>
        <taxon>Eukaryota</taxon>
        <taxon>Fungi</taxon>
        <taxon>Fungi incertae sedis</taxon>
        <taxon>Microsporidia</taxon>
        <taxon>Astathelohaniidae</taxon>
        <taxon>Astathelohania</taxon>
    </lineage>
</organism>
<proteinExistence type="predicted"/>